<sequence>MSALTENEFLRDVADHVMEVMRDEGVYRHIRFREPGTMCMHFDLITWPGYLCYTGDMGTYVFTRLVDMFEFFRTDREYTQRCGRRLAVNLSYWSEKLEAVNGSRRGGAAEEFDPAKFRKVIEEYRLNWIRGDARRLLTKDERRELWEAVDCHVLNRINDGEHYACTAANDFNWTPSRYTPGPGRTWFFDDLWEHNFNDYTRRFRWCCFALAWGIETYDRSKEEVTA</sequence>
<dbReference type="GeneID" id="84698779"/>
<comment type="caution">
    <text evidence="1">The sequence shown here is derived from an EMBL/GenBank/DDBJ whole genome shotgun (WGS) entry which is preliminary data.</text>
</comment>
<gene>
    <name evidence="1" type="ORF">DY367_25815</name>
</gene>
<dbReference type="Proteomes" id="UP000285324">
    <property type="component" value="Unassembled WGS sequence"/>
</dbReference>
<dbReference type="EMBL" id="QVXO01000054">
    <property type="protein sequence ID" value="RPJ88821.1"/>
    <property type="molecule type" value="Genomic_DNA"/>
</dbReference>
<evidence type="ECO:0000313" key="2">
    <source>
        <dbReference type="Proteomes" id="UP000285324"/>
    </source>
</evidence>
<protein>
    <submittedName>
        <fullName evidence="1">Uncharacterized protein</fullName>
    </submittedName>
</protein>
<dbReference type="RefSeq" id="WP_118934006.1">
    <property type="nucleotide sequence ID" value="NZ_CP061008.1"/>
</dbReference>
<accession>A0A424W6G8</accession>
<organism evidence="1 2">
    <name type="scientific">Alcaligenes xylosoxydans xylosoxydans</name>
    <name type="common">Achromobacter xylosoxidans</name>
    <dbReference type="NCBI Taxonomy" id="85698"/>
    <lineage>
        <taxon>Bacteria</taxon>
        <taxon>Pseudomonadati</taxon>
        <taxon>Pseudomonadota</taxon>
        <taxon>Betaproteobacteria</taxon>
        <taxon>Burkholderiales</taxon>
        <taxon>Alcaligenaceae</taxon>
        <taxon>Achromobacter</taxon>
    </lineage>
</organism>
<evidence type="ECO:0000313" key="1">
    <source>
        <dbReference type="EMBL" id="RPJ88821.1"/>
    </source>
</evidence>
<dbReference type="AlphaFoldDB" id="A0A424W6G8"/>
<dbReference type="OrthoDB" id="4205565at2"/>
<reference evidence="1 2" key="1">
    <citation type="submission" date="2018-08" db="EMBL/GenBank/DDBJ databases">
        <title>Achromobacter xylosoxidans Genome sequencing and assembly.</title>
        <authorList>
            <person name="Wang R."/>
            <person name="Rensing C."/>
            <person name="Li Y."/>
        </authorList>
    </citation>
    <scope>NUCLEOTIDE SEQUENCE [LARGE SCALE GENOMIC DNA]</scope>
    <source>
        <strain evidence="1 2">GD003A</strain>
    </source>
</reference>
<name>A0A424W6G8_ALCXX</name>
<proteinExistence type="predicted"/>